<dbReference type="InterPro" id="IPR017439">
    <property type="entry name" value="Amidohydrolase"/>
</dbReference>
<dbReference type="PANTHER" id="PTHR30575">
    <property type="entry name" value="PEPTIDASE M20"/>
    <property type="match status" value="1"/>
</dbReference>
<name>A0AB39HL75_9BACI</name>
<dbReference type="NCBIfam" id="TIGR01891">
    <property type="entry name" value="amidohydrolases"/>
    <property type="match status" value="1"/>
</dbReference>
<comment type="cofactor">
    <cofactor evidence="1">
        <name>Mn(2+)</name>
        <dbReference type="ChEBI" id="CHEBI:29035"/>
    </cofactor>
    <text evidence="1">The Mn(2+) ion enhances activity.</text>
</comment>
<dbReference type="AlphaFoldDB" id="A0AB39HL75"/>
<dbReference type="SUPFAM" id="SSF55031">
    <property type="entry name" value="Bacterial exopeptidase dimerisation domain"/>
    <property type="match status" value="1"/>
</dbReference>
<gene>
    <name evidence="3" type="ORF">AB4Y30_12840</name>
</gene>
<dbReference type="GO" id="GO:0046872">
    <property type="term" value="F:metal ion binding"/>
    <property type="evidence" value="ECO:0007669"/>
    <property type="project" value="UniProtKB-KW"/>
</dbReference>
<evidence type="ECO:0000256" key="1">
    <source>
        <dbReference type="PIRSR" id="PIRSR005962-1"/>
    </source>
</evidence>
<accession>A0AB39HL75</accession>
<sequence>MDIIALRRDLHQYPEVGFTEFRTASKVVEILDSLGYQVIYGEDALDKAARRGLPDDDELTEAYERALEHGANREIVERMKGGLTAVIGVLEGKEPGPTIAFRFDMDALPVQESKDADHLPSKEGFISKFEGNMHACAHDAHTAIGIGLAEKLADRQFSGTVKLIFQPAEEGARGAHAVAEKGHVDDVQSIYCLHLGFGYPLGAIYAGSTDWLATTKMLTHFHGIPSHTGMSPETGRNALLGAATALINIHSLPRYSGGSTRVGVGILEGGTASNITPYFAKMVSETRADSEEINEDLEKRVRTILSNSAEMHELKEETFIIGKGTTITCDEELIDLVLEEAKEIKEFDSLNRYGQANGGEDASLLIKRVQKCGGKGTYMIVGTPIPAAHHHQKFDIDEAVMEPTVKLLEKVARKELR</sequence>
<feature type="domain" description="Peptidase M20 dimerisation" evidence="2">
    <location>
        <begin position="220"/>
        <end position="309"/>
    </location>
</feature>
<dbReference type="GO" id="GO:0005737">
    <property type="term" value="C:cytoplasm"/>
    <property type="evidence" value="ECO:0007669"/>
    <property type="project" value="TreeGrafter"/>
</dbReference>
<dbReference type="InterPro" id="IPR002933">
    <property type="entry name" value="Peptidase_M20"/>
</dbReference>
<dbReference type="EMBL" id="CP162599">
    <property type="protein sequence ID" value="XDK31908.1"/>
    <property type="molecule type" value="Genomic_DNA"/>
</dbReference>
<feature type="binding site" evidence="1">
    <location>
        <position position="390"/>
    </location>
    <ligand>
        <name>Mn(2+)</name>
        <dbReference type="ChEBI" id="CHEBI:29035"/>
        <label>2</label>
    </ligand>
</feature>
<dbReference type="RefSeq" id="WP_368652632.1">
    <property type="nucleotide sequence ID" value="NZ_CP162599.1"/>
</dbReference>
<dbReference type="PANTHER" id="PTHR30575:SF3">
    <property type="entry name" value="PEPTIDASE M20 DIMERISATION DOMAIN-CONTAINING PROTEIN"/>
    <property type="match status" value="1"/>
</dbReference>
<dbReference type="GO" id="GO:0071713">
    <property type="term" value="F:para-aminobenzoyl-glutamate hydrolase activity"/>
    <property type="evidence" value="ECO:0007669"/>
    <property type="project" value="TreeGrafter"/>
</dbReference>
<feature type="binding site" evidence="1">
    <location>
        <position position="194"/>
    </location>
    <ligand>
        <name>Mn(2+)</name>
        <dbReference type="ChEBI" id="CHEBI:29035"/>
        <label>2</label>
    </ligand>
</feature>
<feature type="binding site" evidence="1">
    <location>
        <position position="138"/>
    </location>
    <ligand>
        <name>Mn(2+)</name>
        <dbReference type="ChEBI" id="CHEBI:29035"/>
        <label>2</label>
    </ligand>
</feature>
<organism evidence="3">
    <name type="scientific">Ornithinibacillus sp. 4-3</name>
    <dbReference type="NCBI Taxonomy" id="3231488"/>
    <lineage>
        <taxon>Bacteria</taxon>
        <taxon>Bacillati</taxon>
        <taxon>Bacillota</taxon>
        <taxon>Bacilli</taxon>
        <taxon>Bacillales</taxon>
        <taxon>Bacillaceae</taxon>
        <taxon>Ornithinibacillus</taxon>
    </lineage>
</organism>
<keyword evidence="1" id="KW-0464">Manganese</keyword>
<dbReference type="SUPFAM" id="SSF53187">
    <property type="entry name" value="Zn-dependent exopeptidases"/>
    <property type="match status" value="1"/>
</dbReference>
<protein>
    <submittedName>
        <fullName evidence="3">Amidohydrolase</fullName>
    </submittedName>
</protein>
<reference evidence="3" key="1">
    <citation type="submission" date="2024-07" db="EMBL/GenBank/DDBJ databases">
        <title>Halotolerant mesophilic bacterium Ornithinibacillus sp. 4-3, sp. nov., isolated from soil.</title>
        <authorList>
            <person name="Sidarenka A.V."/>
            <person name="Guliayeva D.E."/>
            <person name="Leanovich S.I."/>
            <person name="Hileuskaya K.S."/>
            <person name="Akhremchuk A.E."/>
            <person name="Sikolenko M.A."/>
            <person name="Valentovich L.N."/>
        </authorList>
    </citation>
    <scope>NUCLEOTIDE SEQUENCE</scope>
    <source>
        <strain evidence="3">4-3</strain>
    </source>
</reference>
<proteinExistence type="predicted"/>
<dbReference type="InterPro" id="IPR052030">
    <property type="entry name" value="Peptidase_M20/M20A_hydrolases"/>
</dbReference>
<feature type="binding site" evidence="1">
    <location>
        <position position="136"/>
    </location>
    <ligand>
        <name>Mn(2+)</name>
        <dbReference type="ChEBI" id="CHEBI:29035"/>
        <label>2</label>
    </ligand>
</feature>
<evidence type="ECO:0000313" key="3">
    <source>
        <dbReference type="EMBL" id="XDK31908.1"/>
    </source>
</evidence>
<dbReference type="Pfam" id="PF07687">
    <property type="entry name" value="M20_dimer"/>
    <property type="match status" value="1"/>
</dbReference>
<dbReference type="InterPro" id="IPR036264">
    <property type="entry name" value="Bact_exopeptidase_dim_dom"/>
</dbReference>
<dbReference type="Gene3D" id="3.40.630.10">
    <property type="entry name" value="Zn peptidases"/>
    <property type="match status" value="2"/>
</dbReference>
<dbReference type="Pfam" id="PF01546">
    <property type="entry name" value="Peptidase_M20"/>
    <property type="match status" value="1"/>
</dbReference>
<keyword evidence="1" id="KW-0479">Metal-binding</keyword>
<evidence type="ECO:0000259" key="2">
    <source>
        <dbReference type="Pfam" id="PF07687"/>
    </source>
</evidence>
<dbReference type="GO" id="GO:0016805">
    <property type="term" value="F:dipeptidase activity"/>
    <property type="evidence" value="ECO:0007669"/>
    <property type="project" value="TreeGrafter"/>
</dbReference>
<feature type="binding site" evidence="1">
    <location>
        <position position="170"/>
    </location>
    <ligand>
        <name>Mn(2+)</name>
        <dbReference type="ChEBI" id="CHEBI:29035"/>
        <label>2</label>
    </ligand>
</feature>
<dbReference type="GO" id="GO:0046657">
    <property type="term" value="P:folic acid catabolic process"/>
    <property type="evidence" value="ECO:0007669"/>
    <property type="project" value="TreeGrafter"/>
</dbReference>
<dbReference type="PIRSF" id="PIRSF005962">
    <property type="entry name" value="Pept_M20D_amidohydro"/>
    <property type="match status" value="1"/>
</dbReference>
<dbReference type="InterPro" id="IPR011650">
    <property type="entry name" value="Peptidase_M20_dimer"/>
</dbReference>